<keyword evidence="3" id="KW-1185">Reference proteome</keyword>
<proteinExistence type="predicted"/>
<accession>A0AAI9EFT7</accession>
<dbReference type="InterPro" id="IPR038491">
    <property type="entry name" value="Velvet_dom_sf"/>
</dbReference>
<feature type="compositionally biased region" description="Basic residues" evidence="1">
    <location>
        <begin position="44"/>
        <end position="54"/>
    </location>
</feature>
<dbReference type="Gene3D" id="2.60.40.3960">
    <property type="entry name" value="Velvet domain"/>
    <property type="match status" value="1"/>
</dbReference>
<name>A0AAI9EFT7_9PEZI</name>
<dbReference type="AlphaFoldDB" id="A0AAI9EFT7"/>
<evidence type="ECO:0000256" key="1">
    <source>
        <dbReference type="SAM" id="MobiDB-lite"/>
    </source>
</evidence>
<dbReference type="EMBL" id="CAVMBE010000144">
    <property type="protein sequence ID" value="CAK4034868.1"/>
    <property type="molecule type" value="Genomic_DNA"/>
</dbReference>
<organism evidence="2 3">
    <name type="scientific">Lecanosticta acicola</name>
    <dbReference type="NCBI Taxonomy" id="111012"/>
    <lineage>
        <taxon>Eukaryota</taxon>
        <taxon>Fungi</taxon>
        <taxon>Dikarya</taxon>
        <taxon>Ascomycota</taxon>
        <taxon>Pezizomycotina</taxon>
        <taxon>Dothideomycetes</taxon>
        <taxon>Dothideomycetidae</taxon>
        <taxon>Mycosphaerellales</taxon>
        <taxon>Mycosphaerellaceae</taxon>
        <taxon>Lecanosticta</taxon>
    </lineage>
</organism>
<comment type="caution">
    <text evidence="2">The sequence shown here is derived from an EMBL/GenBank/DDBJ whole genome shotgun (WGS) entry which is preliminary data.</text>
</comment>
<feature type="compositionally biased region" description="Basic and acidic residues" evidence="1">
    <location>
        <begin position="20"/>
        <end position="43"/>
    </location>
</feature>
<sequence>MSDSTQKSYLRDGCGPRAVDAGHGREKGRGESRRQREGDDSGKQRSKHTSSRRPSKSDSSHRRRESSGSYATSNIPERPSFELDVIGQPQRSIVFGATVETSVMVSLKCPSPDAVAQYSNMDTSRLMAVVSLVADTRSGERMQLENGTLTGQKMFDSVHPIPESVADSLARSQACRLALGYVSFPSLLIRQPGTYRLRVTLIKMGSSSSSSGGASVACTDSESIKVERRASGSSNPRKHREGERDDE</sequence>
<evidence type="ECO:0008006" key="4">
    <source>
        <dbReference type="Google" id="ProtNLM"/>
    </source>
</evidence>
<feature type="region of interest" description="Disordered" evidence="1">
    <location>
        <begin position="205"/>
        <end position="247"/>
    </location>
</feature>
<reference evidence="2" key="1">
    <citation type="submission" date="2023-11" db="EMBL/GenBank/DDBJ databases">
        <authorList>
            <person name="Alioto T."/>
            <person name="Alioto T."/>
            <person name="Gomez Garrido J."/>
        </authorList>
    </citation>
    <scope>NUCLEOTIDE SEQUENCE</scope>
</reference>
<evidence type="ECO:0000313" key="2">
    <source>
        <dbReference type="EMBL" id="CAK4034868.1"/>
    </source>
</evidence>
<feature type="region of interest" description="Disordered" evidence="1">
    <location>
        <begin position="1"/>
        <end position="76"/>
    </location>
</feature>
<protein>
    <recommendedName>
        <fullName evidence="4">Velvet domain-containing protein</fullName>
    </recommendedName>
</protein>
<feature type="compositionally biased region" description="Low complexity" evidence="1">
    <location>
        <begin position="205"/>
        <end position="215"/>
    </location>
</feature>
<dbReference type="Proteomes" id="UP001296104">
    <property type="component" value="Unassembled WGS sequence"/>
</dbReference>
<gene>
    <name evidence="2" type="ORF">LECACI_7A010026</name>
</gene>
<evidence type="ECO:0000313" key="3">
    <source>
        <dbReference type="Proteomes" id="UP001296104"/>
    </source>
</evidence>